<dbReference type="GO" id="GO:0005886">
    <property type="term" value="C:plasma membrane"/>
    <property type="evidence" value="ECO:0007669"/>
    <property type="project" value="TreeGrafter"/>
</dbReference>
<name>A0A914UH72_9BILA</name>
<dbReference type="AlphaFoldDB" id="A0A914UH72"/>
<dbReference type="Proteomes" id="UP000887566">
    <property type="component" value="Unplaced"/>
</dbReference>
<evidence type="ECO:0000313" key="2">
    <source>
        <dbReference type="WBParaSite" id="PSAMB.scaffold1016size37123.g10412.t1"/>
    </source>
</evidence>
<dbReference type="GO" id="GO:0005811">
    <property type="term" value="C:lipid droplet"/>
    <property type="evidence" value="ECO:0007669"/>
    <property type="project" value="TreeGrafter"/>
</dbReference>
<dbReference type="PANTHER" id="PTHR12286:SF5">
    <property type="entry name" value="SACCHAROPINE DEHYDROGENASE-LIKE OXIDOREDUCTASE"/>
    <property type="match status" value="1"/>
</dbReference>
<dbReference type="GO" id="GO:0005739">
    <property type="term" value="C:mitochondrion"/>
    <property type="evidence" value="ECO:0007669"/>
    <property type="project" value="TreeGrafter"/>
</dbReference>
<accession>A0A914UH72</accession>
<dbReference type="PANTHER" id="PTHR12286">
    <property type="entry name" value="SACCHAROPINE DEHYDROGENASE-LIKE OXIDOREDUCTASE"/>
    <property type="match status" value="1"/>
</dbReference>
<reference evidence="2" key="1">
    <citation type="submission" date="2022-11" db="UniProtKB">
        <authorList>
            <consortium name="WormBaseParasite"/>
        </authorList>
    </citation>
    <scope>IDENTIFICATION</scope>
</reference>
<dbReference type="GO" id="GO:0009247">
    <property type="term" value="P:glycolipid biosynthetic process"/>
    <property type="evidence" value="ECO:0007669"/>
    <property type="project" value="TreeGrafter"/>
</dbReference>
<protein>
    <submittedName>
        <fullName evidence="2">Uncharacterized protein</fullName>
    </submittedName>
</protein>
<sequence>MIVIRPCSDLAYVATSGIIVSGALCVLSEQDRLPARGGVFTPAIAFKDTSLIDRLAQHGVTYQIVENAVDD</sequence>
<proteinExistence type="predicted"/>
<dbReference type="WBParaSite" id="PSAMB.scaffold1016size37123.g10412.t1">
    <property type="protein sequence ID" value="PSAMB.scaffold1016size37123.g10412.t1"/>
    <property type="gene ID" value="PSAMB.scaffold1016size37123.g10412"/>
</dbReference>
<dbReference type="InterPro" id="IPR051276">
    <property type="entry name" value="Saccharopine_DH-like_oxidrdct"/>
</dbReference>
<keyword evidence="1" id="KW-1185">Reference proteome</keyword>
<evidence type="ECO:0000313" key="1">
    <source>
        <dbReference type="Proteomes" id="UP000887566"/>
    </source>
</evidence>
<organism evidence="1 2">
    <name type="scientific">Plectus sambesii</name>
    <dbReference type="NCBI Taxonomy" id="2011161"/>
    <lineage>
        <taxon>Eukaryota</taxon>
        <taxon>Metazoa</taxon>
        <taxon>Ecdysozoa</taxon>
        <taxon>Nematoda</taxon>
        <taxon>Chromadorea</taxon>
        <taxon>Plectida</taxon>
        <taxon>Plectina</taxon>
        <taxon>Plectoidea</taxon>
        <taxon>Plectidae</taxon>
        <taxon>Plectus</taxon>
    </lineage>
</organism>